<dbReference type="Gene3D" id="2.160.20.10">
    <property type="entry name" value="Single-stranded right-handed beta-helix, Pectin lyase-like"/>
    <property type="match status" value="2"/>
</dbReference>
<keyword evidence="2" id="KW-1185">Reference proteome</keyword>
<dbReference type="SMART" id="SM00710">
    <property type="entry name" value="PbH1"/>
    <property type="match status" value="7"/>
</dbReference>
<dbReference type="EMBL" id="JBHRZT010000067">
    <property type="protein sequence ID" value="MFC3884793.1"/>
    <property type="molecule type" value="Genomic_DNA"/>
</dbReference>
<evidence type="ECO:0000313" key="1">
    <source>
        <dbReference type="EMBL" id="MFC3884793.1"/>
    </source>
</evidence>
<reference evidence="2" key="1">
    <citation type="journal article" date="2019" name="Int. J. Syst. Evol. Microbiol.">
        <title>The Global Catalogue of Microorganisms (GCM) 10K type strain sequencing project: providing services to taxonomists for standard genome sequencing and annotation.</title>
        <authorList>
            <consortium name="The Broad Institute Genomics Platform"/>
            <consortium name="The Broad Institute Genome Sequencing Center for Infectious Disease"/>
            <person name="Wu L."/>
            <person name="Ma J."/>
        </authorList>
    </citation>
    <scope>NUCLEOTIDE SEQUENCE [LARGE SCALE GENOMIC DNA]</scope>
    <source>
        <strain evidence="2">CCUG 61889</strain>
    </source>
</reference>
<accession>A0ABV8B3B3</accession>
<dbReference type="InterPro" id="IPR011050">
    <property type="entry name" value="Pectin_lyase_fold/virulence"/>
</dbReference>
<dbReference type="InterPro" id="IPR012334">
    <property type="entry name" value="Pectin_lyas_fold"/>
</dbReference>
<dbReference type="InterPro" id="IPR006626">
    <property type="entry name" value="PbH1"/>
</dbReference>
<proteinExistence type="predicted"/>
<comment type="caution">
    <text evidence="1">The sequence shown here is derived from an EMBL/GenBank/DDBJ whole genome shotgun (WGS) entry which is preliminary data.</text>
</comment>
<dbReference type="RefSeq" id="WP_377916610.1">
    <property type="nucleotide sequence ID" value="NZ_JBHRZT010000067.1"/>
</dbReference>
<sequence length="781" mass="87448">MYIIELDRWNIKQGLSSKPYTDADYIMADTNIQGINNAIQYAYNHGFTDVVLPRGQYALCYPRAIRMVSNMTFNLNGSTLKVIYDSDRKSPFDTRTTTDYYKFTGNSVIFENVTNAHLIGGTIIGCRDDRSFSNAAEERKVESSYGVVFQKSTRYSSIKHCIVRDYMGDNITFSSTAIRELAEFNMNLSLNSLDYTTGQTTPSTNTLATGFINIPTDAQFSQFQIAGAGYTRLTALNTKEVDVFFYKADNTFIGVLKKKKIYTDISIPVGAAKMRMLFFNETNPSKNLQITLKFGLIPHHNVVEYNEIYNGHRGGITLGGSYNVVQHNVVRDNGKGTNSFLDGKPIFSDSTRYAINQEDSYGDNCVIRNNLLYGSNHGILAGCYSIQIENNHIYNMDSIGINLYSLLYTNVRGNVIYNCATTIGLMSSNFGNAYVNISENSMHGGNMSFSTNNSYQINVTDNNFIDVTTINMGNSNINNVFRNNRIKYANVSGTPSITANKMEGCIIDSTTVRDITLKVYKQSGCTFNNLRINIQTPNGTTKSEKVAIDNCEYTNSVLINHIFLTKDREVKVTKSKFIDTVVKVGNINTPGFPATTILEDCDLIANTVSNLFATDFNQPSGMIKLNRCNVEISNPNFSYLISHDKTIVKAVFTLFLKECKFKYTGGSTSLNLRYYNSINPMIKFISSDNVFTDIILPAPDPGIYVNYDIDDTYKENVMLQADGDKYSAIVHHNLNTLEPYVFSVSPASEIVRPIIFITNNNSIVIKHTENINLKVTVKKLQ</sequence>
<name>A0ABV8B3B3_9BACI</name>
<protein>
    <submittedName>
        <fullName evidence="1">Right-handed parallel beta-helix repeat-containing protein</fullName>
    </submittedName>
</protein>
<dbReference type="SUPFAM" id="SSF51126">
    <property type="entry name" value="Pectin lyase-like"/>
    <property type="match status" value="1"/>
</dbReference>
<evidence type="ECO:0000313" key="2">
    <source>
        <dbReference type="Proteomes" id="UP001595752"/>
    </source>
</evidence>
<organism evidence="1 2">
    <name type="scientific">Bacillus songklensis</name>
    <dbReference type="NCBI Taxonomy" id="1069116"/>
    <lineage>
        <taxon>Bacteria</taxon>
        <taxon>Bacillati</taxon>
        <taxon>Bacillota</taxon>
        <taxon>Bacilli</taxon>
        <taxon>Bacillales</taxon>
        <taxon>Bacillaceae</taxon>
        <taxon>Bacillus</taxon>
    </lineage>
</organism>
<dbReference type="Proteomes" id="UP001595752">
    <property type="component" value="Unassembled WGS sequence"/>
</dbReference>
<gene>
    <name evidence="1" type="ORF">ACFOU2_15490</name>
</gene>